<dbReference type="GO" id="GO:0005737">
    <property type="term" value="C:cytoplasm"/>
    <property type="evidence" value="ECO:0007669"/>
    <property type="project" value="UniProtKB-SubCell"/>
</dbReference>
<evidence type="ECO:0000256" key="3">
    <source>
        <dbReference type="ARBA" id="ARBA00022737"/>
    </source>
</evidence>
<sequence length="455" mass="51849">MNTGAKKEQQRKTSIKLPPLSRAFVIRYRSSPFQSICFDTLEMGMHETFTELLKLTNLQEQRRLAAGPESDEWTAPQLRDQVQKLQLIRDCLVEVEIARLSADYDAVFRGYLHLIRELSRKTGANNEEEEEEEAGKWLVEYFLEKCLQSSREVTLFLETMVTKEGQVESDEAQERLDLAKQRAAEALFHVANLAFNDGKYEEAIEMYRQLYTSTQGTIWITPTDRPKEDTPNQDRIQELLRQLGQLNASVSSENSPYLHITAAEKLSASLLCLAEYIEPNMDEKTCDYKLSLLTEACALAKEGFILDAEGASYTRVDLVYCGFLLPCRLGCLQESIQCLQNLKRLALNCNDARALVEAEISLGRVYSRKPYCEGKAKRHCAEAFRVSLALGDDAVIRRAGVWQAISQAHHRMAEYTSLIRAENDDEALSRLLEWKSRRDNFVKRPISQSPVTPVT</sequence>
<evidence type="ECO:0000313" key="8">
    <source>
        <dbReference type="Proteomes" id="UP000275846"/>
    </source>
</evidence>
<protein>
    <recommendedName>
        <fullName evidence="5">Tetratricopeptide repeat protein 29</fullName>
    </recommendedName>
</protein>
<name>A0A183SLK9_SCHSO</name>
<evidence type="ECO:0000313" key="7">
    <source>
        <dbReference type="EMBL" id="VDL91492.1"/>
    </source>
</evidence>
<keyword evidence="4" id="KW-0802">TPR repeat</keyword>
<proteinExistence type="predicted"/>
<keyword evidence="8" id="KW-1185">Reference proteome</keyword>
<dbReference type="GO" id="GO:0003341">
    <property type="term" value="P:cilium movement"/>
    <property type="evidence" value="ECO:0007669"/>
    <property type="project" value="TreeGrafter"/>
</dbReference>
<organism evidence="9">
    <name type="scientific">Schistocephalus solidus</name>
    <name type="common">Tapeworm</name>
    <dbReference type="NCBI Taxonomy" id="70667"/>
    <lineage>
        <taxon>Eukaryota</taxon>
        <taxon>Metazoa</taxon>
        <taxon>Spiralia</taxon>
        <taxon>Lophotrochozoa</taxon>
        <taxon>Platyhelminthes</taxon>
        <taxon>Cestoda</taxon>
        <taxon>Eucestoda</taxon>
        <taxon>Diphyllobothriidea</taxon>
        <taxon>Diphyllobothriidae</taxon>
        <taxon>Schistocephalus</taxon>
    </lineage>
</organism>
<keyword evidence="2" id="KW-0963">Cytoplasm</keyword>
<dbReference type="PANTHER" id="PTHR46630">
    <property type="entry name" value="TETRATRICOPEPTIDE REPEAT PROTEIN 29"/>
    <property type="match status" value="1"/>
</dbReference>
<evidence type="ECO:0000256" key="2">
    <source>
        <dbReference type="ARBA" id="ARBA00022490"/>
    </source>
</evidence>
<keyword evidence="3" id="KW-0677">Repeat</keyword>
<dbReference type="GO" id="GO:0005929">
    <property type="term" value="C:cilium"/>
    <property type="evidence" value="ECO:0007669"/>
    <property type="project" value="TreeGrafter"/>
</dbReference>
<dbReference type="EMBL" id="UYSU01033116">
    <property type="protein sequence ID" value="VDL91492.1"/>
    <property type="molecule type" value="Genomic_DNA"/>
</dbReference>
<evidence type="ECO:0000313" key="9">
    <source>
        <dbReference type="WBParaSite" id="SSLN_0000527001-mRNA-1"/>
    </source>
</evidence>
<dbReference type="Proteomes" id="UP000275846">
    <property type="component" value="Unassembled WGS sequence"/>
</dbReference>
<evidence type="ECO:0000256" key="6">
    <source>
        <dbReference type="ARBA" id="ARBA00044739"/>
    </source>
</evidence>
<evidence type="ECO:0000256" key="5">
    <source>
        <dbReference type="ARBA" id="ARBA00040665"/>
    </source>
</evidence>
<evidence type="ECO:0000256" key="4">
    <source>
        <dbReference type="ARBA" id="ARBA00022803"/>
    </source>
</evidence>
<comment type="function">
    <text evidence="6">Axonemal protein which is implicated in axonemal and/or peri-axonemal structure assembly and regulates flagellum assembly and beating and therefore sperm motility.</text>
</comment>
<dbReference type="OrthoDB" id="626167at2759"/>
<dbReference type="PANTHER" id="PTHR46630:SF1">
    <property type="entry name" value="TETRATRICOPEPTIDE REPEAT PROTEIN 29"/>
    <property type="match status" value="1"/>
</dbReference>
<dbReference type="WBParaSite" id="SSLN_0000527001-mRNA-1">
    <property type="protein sequence ID" value="SSLN_0000527001-mRNA-1"/>
    <property type="gene ID" value="SSLN_0000527001"/>
</dbReference>
<gene>
    <name evidence="7" type="ORF">SSLN_LOCUS5107</name>
</gene>
<dbReference type="InterPro" id="IPR051476">
    <property type="entry name" value="Bac_ResReg_Asp_Phosphatase"/>
</dbReference>
<dbReference type="Gene3D" id="1.25.40.10">
    <property type="entry name" value="Tetratricopeptide repeat domain"/>
    <property type="match status" value="1"/>
</dbReference>
<dbReference type="AlphaFoldDB" id="A0A183SLK9"/>
<reference evidence="9" key="1">
    <citation type="submission" date="2016-06" db="UniProtKB">
        <authorList>
            <consortium name="WormBaseParasite"/>
        </authorList>
    </citation>
    <scope>IDENTIFICATION</scope>
</reference>
<evidence type="ECO:0000256" key="1">
    <source>
        <dbReference type="ARBA" id="ARBA00004496"/>
    </source>
</evidence>
<dbReference type="InterPro" id="IPR011990">
    <property type="entry name" value="TPR-like_helical_dom_sf"/>
</dbReference>
<accession>A0A183SLK9</accession>
<comment type="subcellular location">
    <subcellularLocation>
        <location evidence="1">Cytoplasm</location>
    </subcellularLocation>
</comment>
<reference evidence="7 8" key="2">
    <citation type="submission" date="2018-11" db="EMBL/GenBank/DDBJ databases">
        <authorList>
            <consortium name="Pathogen Informatics"/>
        </authorList>
    </citation>
    <scope>NUCLEOTIDE SEQUENCE [LARGE SCALE GENOMIC DNA]</scope>
    <source>
        <strain evidence="7 8">NST_G2</strain>
    </source>
</reference>